<name>A0A2K1IRF3_PHYPA</name>
<dbReference type="EnsemblPlants" id="Pp3c21_10110V3.1">
    <property type="protein sequence ID" value="PAC:32915823.CDS.1"/>
    <property type="gene ID" value="Pp3c21_10110"/>
</dbReference>
<reference evidence="2" key="3">
    <citation type="submission" date="2020-12" db="UniProtKB">
        <authorList>
            <consortium name="EnsemblPlants"/>
        </authorList>
    </citation>
    <scope>IDENTIFICATION</scope>
</reference>
<keyword evidence="3" id="KW-1185">Reference proteome</keyword>
<dbReference type="InParanoid" id="A0A2K1IRF3"/>
<sequence length="112" mass="13020">MTGCLLNTEKDQPPALRCLRPGGARITSSFRWNFRRQPKELGETPPVEDNDHRHKLLLLQYFGRDHHISSAFCNRFLDPTHAQQDYDTHRLCTLIKTTMLLLQNTISCMVKL</sequence>
<reference evidence="1 3" key="1">
    <citation type="journal article" date="2008" name="Science">
        <title>The Physcomitrella genome reveals evolutionary insights into the conquest of land by plants.</title>
        <authorList>
            <person name="Rensing S."/>
            <person name="Lang D."/>
            <person name="Zimmer A."/>
            <person name="Terry A."/>
            <person name="Salamov A."/>
            <person name="Shapiro H."/>
            <person name="Nishiyama T."/>
            <person name="Perroud P.-F."/>
            <person name="Lindquist E."/>
            <person name="Kamisugi Y."/>
            <person name="Tanahashi T."/>
            <person name="Sakakibara K."/>
            <person name="Fujita T."/>
            <person name="Oishi K."/>
            <person name="Shin-I T."/>
            <person name="Kuroki Y."/>
            <person name="Toyoda A."/>
            <person name="Suzuki Y."/>
            <person name="Hashimoto A."/>
            <person name="Yamaguchi K."/>
            <person name="Sugano A."/>
            <person name="Kohara Y."/>
            <person name="Fujiyama A."/>
            <person name="Anterola A."/>
            <person name="Aoki S."/>
            <person name="Ashton N."/>
            <person name="Barbazuk W.B."/>
            <person name="Barker E."/>
            <person name="Bennetzen J."/>
            <person name="Bezanilla M."/>
            <person name="Blankenship R."/>
            <person name="Cho S.H."/>
            <person name="Dutcher S."/>
            <person name="Estelle M."/>
            <person name="Fawcett J.A."/>
            <person name="Gundlach H."/>
            <person name="Hanada K."/>
            <person name="Heyl A."/>
            <person name="Hicks K.A."/>
            <person name="Hugh J."/>
            <person name="Lohr M."/>
            <person name="Mayer K."/>
            <person name="Melkozernov A."/>
            <person name="Murata T."/>
            <person name="Nelson D."/>
            <person name="Pils B."/>
            <person name="Prigge M."/>
            <person name="Reiss B."/>
            <person name="Renner T."/>
            <person name="Rombauts S."/>
            <person name="Rushton P."/>
            <person name="Sanderfoot A."/>
            <person name="Schween G."/>
            <person name="Shiu S.-H."/>
            <person name="Stueber K."/>
            <person name="Theodoulou F.L."/>
            <person name="Tu H."/>
            <person name="Van de Peer Y."/>
            <person name="Verrier P.J."/>
            <person name="Waters E."/>
            <person name="Wood A."/>
            <person name="Yang L."/>
            <person name="Cove D."/>
            <person name="Cuming A."/>
            <person name="Hasebe M."/>
            <person name="Lucas S."/>
            <person name="Mishler D.B."/>
            <person name="Reski R."/>
            <person name="Grigoriev I."/>
            <person name="Quatrano R.S."/>
            <person name="Boore J.L."/>
        </authorList>
    </citation>
    <scope>NUCLEOTIDE SEQUENCE [LARGE SCALE GENOMIC DNA]</scope>
    <source>
        <strain evidence="2 3">cv. Gransden 2004</strain>
    </source>
</reference>
<proteinExistence type="predicted"/>
<evidence type="ECO:0000313" key="3">
    <source>
        <dbReference type="Proteomes" id="UP000006727"/>
    </source>
</evidence>
<organism evidence="1">
    <name type="scientific">Physcomitrium patens</name>
    <name type="common">Spreading-leaved earth moss</name>
    <name type="synonym">Physcomitrella patens</name>
    <dbReference type="NCBI Taxonomy" id="3218"/>
    <lineage>
        <taxon>Eukaryota</taxon>
        <taxon>Viridiplantae</taxon>
        <taxon>Streptophyta</taxon>
        <taxon>Embryophyta</taxon>
        <taxon>Bryophyta</taxon>
        <taxon>Bryophytina</taxon>
        <taxon>Bryopsida</taxon>
        <taxon>Funariidae</taxon>
        <taxon>Funariales</taxon>
        <taxon>Funariaceae</taxon>
        <taxon>Physcomitrium</taxon>
    </lineage>
</organism>
<protein>
    <submittedName>
        <fullName evidence="1 2">Uncharacterized protein</fullName>
    </submittedName>
</protein>
<evidence type="ECO:0000313" key="1">
    <source>
        <dbReference type="EMBL" id="PNR31855.1"/>
    </source>
</evidence>
<reference evidence="1 3" key="2">
    <citation type="journal article" date="2018" name="Plant J.">
        <title>The Physcomitrella patens chromosome-scale assembly reveals moss genome structure and evolution.</title>
        <authorList>
            <person name="Lang D."/>
            <person name="Ullrich K.K."/>
            <person name="Murat F."/>
            <person name="Fuchs J."/>
            <person name="Jenkins J."/>
            <person name="Haas F.B."/>
            <person name="Piednoel M."/>
            <person name="Gundlach H."/>
            <person name="Van Bel M."/>
            <person name="Meyberg R."/>
            <person name="Vives C."/>
            <person name="Morata J."/>
            <person name="Symeonidi A."/>
            <person name="Hiss M."/>
            <person name="Muchero W."/>
            <person name="Kamisugi Y."/>
            <person name="Saleh O."/>
            <person name="Blanc G."/>
            <person name="Decker E.L."/>
            <person name="van Gessel N."/>
            <person name="Grimwood J."/>
            <person name="Hayes R.D."/>
            <person name="Graham S.W."/>
            <person name="Gunter L.E."/>
            <person name="McDaniel S.F."/>
            <person name="Hoernstein S.N.W."/>
            <person name="Larsson A."/>
            <person name="Li F.W."/>
            <person name="Perroud P.F."/>
            <person name="Phillips J."/>
            <person name="Ranjan P."/>
            <person name="Rokshar D.S."/>
            <person name="Rothfels C.J."/>
            <person name="Schneider L."/>
            <person name="Shu S."/>
            <person name="Stevenson D.W."/>
            <person name="Thummler F."/>
            <person name="Tillich M."/>
            <person name="Villarreal Aguilar J.C."/>
            <person name="Widiez T."/>
            <person name="Wong G.K."/>
            <person name="Wymore A."/>
            <person name="Zhang Y."/>
            <person name="Zimmer A.D."/>
            <person name="Quatrano R.S."/>
            <person name="Mayer K.F.X."/>
            <person name="Goodstein D."/>
            <person name="Casacuberta J.M."/>
            <person name="Vandepoele K."/>
            <person name="Reski R."/>
            <person name="Cuming A.C."/>
            <person name="Tuskan G.A."/>
            <person name="Maumus F."/>
            <person name="Salse J."/>
            <person name="Schmutz J."/>
            <person name="Rensing S.A."/>
        </authorList>
    </citation>
    <scope>NUCLEOTIDE SEQUENCE [LARGE SCALE GENOMIC DNA]</scope>
    <source>
        <strain evidence="2 3">cv. Gransden 2004</strain>
    </source>
</reference>
<gene>
    <name evidence="1" type="ORF">PHYPA_025978</name>
</gene>
<dbReference type="AlphaFoldDB" id="A0A2K1IRF3"/>
<dbReference type="Proteomes" id="UP000006727">
    <property type="component" value="Chromosome 21"/>
</dbReference>
<accession>A0A2K1IRF3</accession>
<dbReference type="Gramene" id="Pp3c21_10110V3.1">
    <property type="protein sequence ID" value="PAC:32915823.CDS.1"/>
    <property type="gene ID" value="Pp3c21_10110"/>
</dbReference>
<evidence type="ECO:0000313" key="2">
    <source>
        <dbReference type="EnsemblPlants" id="PAC:32915823.CDS.1"/>
    </source>
</evidence>
<dbReference type="EMBL" id="ABEU02000021">
    <property type="protein sequence ID" value="PNR31855.1"/>
    <property type="molecule type" value="Genomic_DNA"/>
</dbReference>